<evidence type="ECO:0000256" key="1">
    <source>
        <dbReference type="ARBA" id="ARBA00023284"/>
    </source>
</evidence>
<evidence type="ECO:0000313" key="4">
    <source>
        <dbReference type="EMBL" id="GFE81495.1"/>
    </source>
</evidence>
<gene>
    <name evidence="4" type="ORF">GCM10011487_34950</name>
</gene>
<dbReference type="PROSITE" id="PS51352">
    <property type="entry name" value="THIOREDOXIN_2"/>
    <property type="match status" value="1"/>
</dbReference>
<dbReference type="CDD" id="cd02966">
    <property type="entry name" value="TlpA_like_family"/>
    <property type="match status" value="1"/>
</dbReference>
<organism evidence="4 5">
    <name type="scientific">Steroidobacter agaridevorans</name>
    <dbReference type="NCBI Taxonomy" id="2695856"/>
    <lineage>
        <taxon>Bacteria</taxon>
        <taxon>Pseudomonadati</taxon>
        <taxon>Pseudomonadota</taxon>
        <taxon>Gammaproteobacteria</taxon>
        <taxon>Steroidobacterales</taxon>
        <taxon>Steroidobacteraceae</taxon>
        <taxon>Steroidobacter</taxon>
    </lineage>
</organism>
<dbReference type="InterPro" id="IPR017937">
    <property type="entry name" value="Thioredoxin_CS"/>
</dbReference>
<dbReference type="AlphaFoldDB" id="A0A829YDV9"/>
<keyword evidence="5" id="KW-1185">Reference proteome</keyword>
<dbReference type="PANTHER" id="PTHR42852:SF17">
    <property type="entry name" value="THIOREDOXIN-LIKE PROTEIN HI_1115"/>
    <property type="match status" value="1"/>
</dbReference>
<proteinExistence type="predicted"/>
<evidence type="ECO:0000313" key="5">
    <source>
        <dbReference type="Proteomes" id="UP000445000"/>
    </source>
</evidence>
<dbReference type="InterPro" id="IPR013766">
    <property type="entry name" value="Thioredoxin_domain"/>
</dbReference>
<dbReference type="RefSeq" id="WP_202624696.1">
    <property type="nucleotide sequence ID" value="NZ_BLJN01000003.1"/>
</dbReference>
<dbReference type="PROSITE" id="PS00194">
    <property type="entry name" value="THIOREDOXIN_1"/>
    <property type="match status" value="1"/>
</dbReference>
<dbReference type="SUPFAM" id="SSF52833">
    <property type="entry name" value="Thioredoxin-like"/>
    <property type="match status" value="1"/>
</dbReference>
<dbReference type="Gene3D" id="3.40.30.10">
    <property type="entry name" value="Glutaredoxin"/>
    <property type="match status" value="1"/>
</dbReference>
<accession>A0A829YDV9</accession>
<name>A0A829YDV9_9GAMM</name>
<dbReference type="EMBL" id="BLJN01000003">
    <property type="protein sequence ID" value="GFE81495.1"/>
    <property type="molecule type" value="Genomic_DNA"/>
</dbReference>
<feature type="chain" id="PRO_5033041346" evidence="2">
    <location>
        <begin position="29"/>
        <end position="170"/>
    </location>
</feature>
<dbReference type="InterPro" id="IPR050553">
    <property type="entry name" value="Thioredoxin_ResA/DsbE_sf"/>
</dbReference>
<evidence type="ECO:0000259" key="3">
    <source>
        <dbReference type="PROSITE" id="PS51352"/>
    </source>
</evidence>
<evidence type="ECO:0000256" key="2">
    <source>
        <dbReference type="SAM" id="SignalP"/>
    </source>
</evidence>
<feature type="signal peptide" evidence="2">
    <location>
        <begin position="1"/>
        <end position="28"/>
    </location>
</feature>
<dbReference type="PANTHER" id="PTHR42852">
    <property type="entry name" value="THIOL:DISULFIDE INTERCHANGE PROTEIN DSBE"/>
    <property type="match status" value="1"/>
</dbReference>
<dbReference type="Proteomes" id="UP000445000">
    <property type="component" value="Unassembled WGS sequence"/>
</dbReference>
<reference evidence="5" key="1">
    <citation type="submission" date="2020-01" db="EMBL/GenBank/DDBJ databases">
        <title>'Steroidobacter agaridevorans' sp. nov., agar-degrading bacteria isolated from rhizosphere soils.</title>
        <authorList>
            <person name="Ikenaga M."/>
            <person name="Kataoka M."/>
            <person name="Murouchi A."/>
            <person name="Katsuragi S."/>
            <person name="Sakai M."/>
        </authorList>
    </citation>
    <scope>NUCLEOTIDE SEQUENCE [LARGE SCALE GENOMIC DNA]</scope>
    <source>
        <strain evidence="5">YU21-B</strain>
    </source>
</reference>
<dbReference type="InterPro" id="IPR036249">
    <property type="entry name" value="Thioredoxin-like_sf"/>
</dbReference>
<dbReference type="Pfam" id="PF00578">
    <property type="entry name" value="AhpC-TSA"/>
    <property type="match status" value="1"/>
</dbReference>
<feature type="domain" description="Thioredoxin" evidence="3">
    <location>
        <begin position="29"/>
        <end position="169"/>
    </location>
</feature>
<dbReference type="InterPro" id="IPR000866">
    <property type="entry name" value="AhpC/TSA"/>
</dbReference>
<keyword evidence="1" id="KW-0676">Redox-active center</keyword>
<sequence length="170" mass="18891">MSMGKRIRVLMRVGALCGALVVSSLVSASTPTGVAPTFTLPSRAGDNVSLEQLKGKVVMLNFWASWCGPCRTEMPLLEQMHKRYSSLGFTMVGVNVEANTADAERWLKDTPVSFPVLFDRESKVSKLYDVNAMPSTVFIDRKGNIRYLHRGYKAGDEGEYLNQIRALLKE</sequence>
<dbReference type="GO" id="GO:0016209">
    <property type="term" value="F:antioxidant activity"/>
    <property type="evidence" value="ECO:0007669"/>
    <property type="project" value="InterPro"/>
</dbReference>
<comment type="caution">
    <text evidence="4">The sequence shown here is derived from an EMBL/GenBank/DDBJ whole genome shotgun (WGS) entry which is preliminary data.</text>
</comment>
<keyword evidence="2" id="KW-0732">Signal</keyword>
<protein>
    <submittedName>
        <fullName evidence="4">Thiol:disulfide interchange protein</fullName>
    </submittedName>
</protein>
<dbReference type="GO" id="GO:0015036">
    <property type="term" value="F:disulfide oxidoreductase activity"/>
    <property type="evidence" value="ECO:0007669"/>
    <property type="project" value="UniProtKB-ARBA"/>
</dbReference>